<dbReference type="InterPro" id="IPR004045">
    <property type="entry name" value="Glutathione_S-Trfase_N"/>
</dbReference>
<accession>T1J2X1</accession>
<dbReference type="SUPFAM" id="SSF47616">
    <property type="entry name" value="GST C-terminal domain-like"/>
    <property type="match status" value="1"/>
</dbReference>
<dbReference type="PROSITE" id="PS50405">
    <property type="entry name" value="GST_CTER"/>
    <property type="match status" value="1"/>
</dbReference>
<proteinExistence type="predicted"/>
<dbReference type="EnsemblMetazoa" id="SMAR007923-RA">
    <property type="protein sequence ID" value="SMAR007923-PA"/>
    <property type="gene ID" value="SMAR007923"/>
</dbReference>
<dbReference type="Gene3D" id="1.20.1050.10">
    <property type="match status" value="1"/>
</dbReference>
<dbReference type="PANTHER" id="PTHR43969">
    <property type="entry name" value="GLUTATHIONE S TRANSFERASE D10, ISOFORM A-RELATED"/>
    <property type="match status" value="1"/>
</dbReference>
<dbReference type="SFLD" id="SFLDG01153">
    <property type="entry name" value="Main.4:_Theta-like"/>
    <property type="match status" value="1"/>
</dbReference>
<evidence type="ECO:0000259" key="2">
    <source>
        <dbReference type="PROSITE" id="PS50404"/>
    </source>
</evidence>
<dbReference type="eggNOG" id="KOG0867">
    <property type="taxonomic scope" value="Eukaryota"/>
</dbReference>
<dbReference type="AlphaFoldDB" id="T1J2X1"/>
<dbReference type="Pfam" id="PF00043">
    <property type="entry name" value="GST_C"/>
    <property type="match status" value="1"/>
</dbReference>
<dbReference type="Proteomes" id="UP000014500">
    <property type="component" value="Unassembled WGS sequence"/>
</dbReference>
<evidence type="ECO:0000259" key="3">
    <source>
        <dbReference type="PROSITE" id="PS50405"/>
    </source>
</evidence>
<evidence type="ECO:0000256" key="1">
    <source>
        <dbReference type="ARBA" id="ARBA00011738"/>
    </source>
</evidence>
<dbReference type="Pfam" id="PF13417">
    <property type="entry name" value="GST_N_3"/>
    <property type="match status" value="1"/>
</dbReference>
<name>T1J2X1_STRMM</name>
<dbReference type="Gene3D" id="3.40.30.10">
    <property type="entry name" value="Glutaredoxin"/>
    <property type="match status" value="1"/>
</dbReference>
<dbReference type="OMA" id="EPYIAVC"/>
<dbReference type="STRING" id="126957.T1J2X1"/>
<sequence length="216" mass="25142">MPITLYFMAASAPCRSVLMLAHNLKLDINITNIDIMAGDQLKPEFTAINPQHTIPTINDEGFILWESRAILCYFANKYGKEDSLYPKDPEKRALVDRMLYFDMGTLYRAFCDFVYPQILLKTVPNPEKEDKMIECLSHLNTYLEKSAHVASDFLTIADFAIFATLITFQVAINFDFTKFYNIARWIELMKSELPFYSEVNQKGIDDFRQWYLVTRP</sequence>
<dbReference type="FunFam" id="3.40.30.10:FF:000034">
    <property type="entry name" value="glutathione S-transferase 1"/>
    <property type="match status" value="1"/>
</dbReference>
<dbReference type="PANTHER" id="PTHR43969:SF9">
    <property type="entry name" value="GLUTATHIONE S TRANSFERASE D10, ISOFORM A-RELATED"/>
    <property type="match status" value="1"/>
</dbReference>
<feature type="domain" description="GST C-terminal" evidence="3">
    <location>
        <begin position="88"/>
        <end position="212"/>
    </location>
</feature>
<feature type="domain" description="GST N-terminal" evidence="2">
    <location>
        <begin position="1"/>
        <end position="82"/>
    </location>
</feature>
<dbReference type="SFLD" id="SFLDS00019">
    <property type="entry name" value="Glutathione_Transferase_(cytos"/>
    <property type="match status" value="1"/>
</dbReference>
<dbReference type="CDD" id="cd03045">
    <property type="entry name" value="GST_N_Delta_Epsilon"/>
    <property type="match status" value="1"/>
</dbReference>
<protein>
    <submittedName>
        <fullName evidence="4">Uncharacterized protein</fullName>
    </submittedName>
</protein>
<dbReference type="InterPro" id="IPR036282">
    <property type="entry name" value="Glutathione-S-Trfase_C_sf"/>
</dbReference>
<dbReference type="InterPro" id="IPR036249">
    <property type="entry name" value="Thioredoxin-like_sf"/>
</dbReference>
<dbReference type="SUPFAM" id="SSF52833">
    <property type="entry name" value="Thioredoxin-like"/>
    <property type="match status" value="1"/>
</dbReference>
<dbReference type="SFLD" id="SFLDG00358">
    <property type="entry name" value="Main_(cytGST)"/>
    <property type="match status" value="1"/>
</dbReference>
<evidence type="ECO:0000313" key="5">
    <source>
        <dbReference type="Proteomes" id="UP000014500"/>
    </source>
</evidence>
<dbReference type="GO" id="GO:0004364">
    <property type="term" value="F:glutathione transferase activity"/>
    <property type="evidence" value="ECO:0007669"/>
    <property type="project" value="TreeGrafter"/>
</dbReference>
<dbReference type="PhylomeDB" id="T1J2X1"/>
<evidence type="ECO:0000313" key="4">
    <source>
        <dbReference type="EnsemblMetazoa" id="SMAR007923-PA"/>
    </source>
</evidence>
<dbReference type="PROSITE" id="PS50404">
    <property type="entry name" value="GST_NTER"/>
    <property type="match status" value="1"/>
</dbReference>
<dbReference type="EMBL" id="JH431812">
    <property type="status" value="NOT_ANNOTATED_CDS"/>
    <property type="molecule type" value="Genomic_DNA"/>
</dbReference>
<dbReference type="InterPro" id="IPR040079">
    <property type="entry name" value="Glutathione_S-Trfase"/>
</dbReference>
<dbReference type="CDD" id="cd03177">
    <property type="entry name" value="GST_C_Delta_Epsilon"/>
    <property type="match status" value="1"/>
</dbReference>
<keyword evidence="5" id="KW-1185">Reference proteome</keyword>
<reference evidence="4" key="2">
    <citation type="submission" date="2015-02" db="UniProtKB">
        <authorList>
            <consortium name="EnsemblMetazoa"/>
        </authorList>
    </citation>
    <scope>IDENTIFICATION</scope>
</reference>
<dbReference type="FunFam" id="1.20.1050.10:FF:000007">
    <property type="entry name" value="Glutathione S-transferase 1-1"/>
    <property type="match status" value="1"/>
</dbReference>
<dbReference type="GO" id="GO:0006749">
    <property type="term" value="P:glutathione metabolic process"/>
    <property type="evidence" value="ECO:0007669"/>
    <property type="project" value="TreeGrafter"/>
</dbReference>
<dbReference type="InterPro" id="IPR010987">
    <property type="entry name" value="Glutathione-S-Trfase_C-like"/>
</dbReference>
<reference evidence="5" key="1">
    <citation type="submission" date="2011-05" db="EMBL/GenBank/DDBJ databases">
        <authorList>
            <person name="Richards S.R."/>
            <person name="Qu J."/>
            <person name="Jiang H."/>
            <person name="Jhangiani S.N."/>
            <person name="Agravi P."/>
            <person name="Goodspeed R."/>
            <person name="Gross S."/>
            <person name="Mandapat C."/>
            <person name="Jackson L."/>
            <person name="Mathew T."/>
            <person name="Pu L."/>
            <person name="Thornton R."/>
            <person name="Saada N."/>
            <person name="Wilczek-Boney K.B."/>
            <person name="Lee S."/>
            <person name="Kovar C."/>
            <person name="Wu Y."/>
            <person name="Scherer S.E."/>
            <person name="Worley K.C."/>
            <person name="Muzny D.M."/>
            <person name="Gibbs R."/>
        </authorList>
    </citation>
    <scope>NUCLEOTIDE SEQUENCE</scope>
    <source>
        <strain evidence="5">Brora</strain>
    </source>
</reference>
<dbReference type="InterPro" id="IPR004046">
    <property type="entry name" value="GST_C"/>
</dbReference>
<comment type="subunit">
    <text evidence="1">Homodimer.</text>
</comment>
<organism evidence="4 5">
    <name type="scientific">Strigamia maritima</name>
    <name type="common">European centipede</name>
    <name type="synonym">Geophilus maritimus</name>
    <dbReference type="NCBI Taxonomy" id="126957"/>
    <lineage>
        <taxon>Eukaryota</taxon>
        <taxon>Metazoa</taxon>
        <taxon>Ecdysozoa</taxon>
        <taxon>Arthropoda</taxon>
        <taxon>Myriapoda</taxon>
        <taxon>Chilopoda</taxon>
        <taxon>Pleurostigmophora</taxon>
        <taxon>Geophilomorpha</taxon>
        <taxon>Linotaeniidae</taxon>
        <taxon>Strigamia</taxon>
    </lineage>
</organism>
<dbReference type="HOGENOM" id="CLU_011226_2_1_1"/>